<evidence type="ECO:0008006" key="4">
    <source>
        <dbReference type="Google" id="ProtNLM"/>
    </source>
</evidence>
<proteinExistence type="predicted"/>
<evidence type="ECO:0000256" key="1">
    <source>
        <dbReference type="SAM" id="SignalP"/>
    </source>
</evidence>
<keyword evidence="3" id="KW-1185">Reference proteome</keyword>
<keyword evidence="1" id="KW-0732">Signal</keyword>
<comment type="caution">
    <text evidence="2">The sequence shown here is derived from an EMBL/GenBank/DDBJ whole genome shotgun (WGS) entry which is preliminary data.</text>
</comment>
<dbReference type="Proteomes" id="UP001189429">
    <property type="component" value="Unassembled WGS sequence"/>
</dbReference>
<organism evidence="2 3">
    <name type="scientific">Prorocentrum cordatum</name>
    <dbReference type="NCBI Taxonomy" id="2364126"/>
    <lineage>
        <taxon>Eukaryota</taxon>
        <taxon>Sar</taxon>
        <taxon>Alveolata</taxon>
        <taxon>Dinophyceae</taxon>
        <taxon>Prorocentrales</taxon>
        <taxon>Prorocentraceae</taxon>
        <taxon>Prorocentrum</taxon>
    </lineage>
</organism>
<sequence length="184" mass="19644">MRLARSLASWLLAALCQRGDAGSAEAASVMGPLRGEFGFLSQFYNITPQEARERVQTLHIAFGVMEFELRDAFESFSKPPSAHEQEWGAPVGDGRIRREIIQAYASEAAALGGRSWLVVNAAATDPGDGELQGNATVAGQFSVGGAPLMDPARGETGLPIANPSQRSVLEDAVIPCFQRRATAR</sequence>
<gene>
    <name evidence="2" type="ORF">PCOR1329_LOCUS80907</name>
</gene>
<feature type="chain" id="PRO_5045823642" description="Phospholipase B-like" evidence="1">
    <location>
        <begin position="27"/>
        <end position="184"/>
    </location>
</feature>
<reference evidence="2" key="1">
    <citation type="submission" date="2023-10" db="EMBL/GenBank/DDBJ databases">
        <authorList>
            <person name="Chen Y."/>
            <person name="Shah S."/>
            <person name="Dougan E. K."/>
            <person name="Thang M."/>
            <person name="Chan C."/>
        </authorList>
    </citation>
    <scope>NUCLEOTIDE SEQUENCE [LARGE SCALE GENOMIC DNA]</scope>
</reference>
<name>A0ABN9XY81_9DINO</name>
<evidence type="ECO:0000313" key="3">
    <source>
        <dbReference type="Proteomes" id="UP001189429"/>
    </source>
</evidence>
<protein>
    <recommendedName>
        <fullName evidence="4">Phospholipase B-like</fullName>
    </recommendedName>
</protein>
<accession>A0ABN9XY81</accession>
<evidence type="ECO:0000313" key="2">
    <source>
        <dbReference type="EMBL" id="CAK0905101.1"/>
    </source>
</evidence>
<feature type="signal peptide" evidence="1">
    <location>
        <begin position="1"/>
        <end position="26"/>
    </location>
</feature>
<dbReference type="EMBL" id="CAUYUJ010021504">
    <property type="protein sequence ID" value="CAK0905101.1"/>
    <property type="molecule type" value="Genomic_DNA"/>
</dbReference>